<reference evidence="5" key="1">
    <citation type="submission" date="2023-07" db="EMBL/GenBank/DDBJ databases">
        <authorList>
            <consortium name="CYATHOMIX"/>
        </authorList>
    </citation>
    <scope>NUCLEOTIDE SEQUENCE</scope>
    <source>
        <strain evidence="5">N/A</strain>
    </source>
</reference>
<evidence type="ECO:0000259" key="3">
    <source>
        <dbReference type="PROSITE" id="PS00022"/>
    </source>
</evidence>
<protein>
    <recommendedName>
        <fullName evidence="3 4">EGF-like domain-containing protein</fullName>
    </recommendedName>
</protein>
<evidence type="ECO:0000256" key="2">
    <source>
        <dbReference type="SAM" id="SignalP"/>
    </source>
</evidence>
<accession>A0AA36HGP7</accession>
<feature type="transmembrane region" description="Helical" evidence="1">
    <location>
        <begin position="144"/>
        <end position="165"/>
    </location>
</feature>
<keyword evidence="1" id="KW-1133">Transmembrane helix</keyword>
<evidence type="ECO:0000256" key="1">
    <source>
        <dbReference type="SAM" id="Phobius"/>
    </source>
</evidence>
<name>A0AA36HGP7_CYLNA</name>
<dbReference type="EMBL" id="CATQJL010000326">
    <property type="protein sequence ID" value="CAJ0610441.1"/>
    <property type="molecule type" value="Genomic_DNA"/>
</dbReference>
<keyword evidence="2" id="KW-0732">Signal</keyword>
<organism evidence="5 6">
    <name type="scientific">Cylicocyclus nassatus</name>
    <name type="common">Nematode worm</name>
    <dbReference type="NCBI Taxonomy" id="53992"/>
    <lineage>
        <taxon>Eukaryota</taxon>
        <taxon>Metazoa</taxon>
        <taxon>Ecdysozoa</taxon>
        <taxon>Nematoda</taxon>
        <taxon>Chromadorea</taxon>
        <taxon>Rhabditida</taxon>
        <taxon>Rhabditina</taxon>
        <taxon>Rhabditomorpha</taxon>
        <taxon>Strongyloidea</taxon>
        <taxon>Strongylidae</taxon>
        <taxon>Cylicocyclus</taxon>
    </lineage>
</organism>
<dbReference type="InterPro" id="IPR000742">
    <property type="entry name" value="EGF"/>
</dbReference>
<keyword evidence="1" id="KW-0472">Membrane</keyword>
<evidence type="ECO:0000259" key="4">
    <source>
        <dbReference type="PROSITE" id="PS01186"/>
    </source>
</evidence>
<sequence>MSFTSPVVIFISLLLFFAVMVNTEDEDDSDQERQRHSARGITYRRRQPVCVHGKPLNGECECEQDYIGRHCEKKKHCASFRRFRNGTCPSCIPGYYGDYCEEIHCVHGEPSQMETKCECESPYSGTFCDELNTKNVYSYYNRRVYLLGPLGALSLIPMIALYMGCEYMAGKRRVKRVGQMLVGQNISVGEDVLQHLLSKRVSVV</sequence>
<keyword evidence="6" id="KW-1185">Reference proteome</keyword>
<evidence type="ECO:0000313" key="5">
    <source>
        <dbReference type="EMBL" id="CAJ0610441.1"/>
    </source>
</evidence>
<feature type="signal peptide" evidence="2">
    <location>
        <begin position="1"/>
        <end position="23"/>
    </location>
</feature>
<dbReference type="Proteomes" id="UP001176961">
    <property type="component" value="Unassembled WGS sequence"/>
</dbReference>
<feature type="domain" description="EGF-like" evidence="3 4">
    <location>
        <begin position="117"/>
        <end position="128"/>
    </location>
</feature>
<gene>
    <name evidence="5" type="ORF">CYNAS_LOCUS22424</name>
</gene>
<proteinExistence type="predicted"/>
<dbReference type="PROSITE" id="PS01186">
    <property type="entry name" value="EGF_2"/>
    <property type="match status" value="1"/>
</dbReference>
<evidence type="ECO:0000313" key="6">
    <source>
        <dbReference type="Proteomes" id="UP001176961"/>
    </source>
</evidence>
<dbReference type="AlphaFoldDB" id="A0AA36HGP7"/>
<comment type="caution">
    <text evidence="5">The sequence shown here is derived from an EMBL/GenBank/DDBJ whole genome shotgun (WGS) entry which is preliminary data.</text>
</comment>
<feature type="chain" id="PRO_5041324658" description="EGF-like domain-containing protein" evidence="2">
    <location>
        <begin position="24"/>
        <end position="204"/>
    </location>
</feature>
<keyword evidence="1" id="KW-0812">Transmembrane</keyword>
<dbReference type="PROSITE" id="PS00022">
    <property type="entry name" value="EGF_1"/>
    <property type="match status" value="1"/>
</dbReference>